<dbReference type="Proteomes" id="UP001295444">
    <property type="component" value="Chromosome 11"/>
</dbReference>
<keyword evidence="4" id="KW-0175">Coiled coil</keyword>
<gene>
    <name evidence="8" type="ORF">PECUL_23A055344</name>
</gene>
<dbReference type="GO" id="GO:0005615">
    <property type="term" value="C:extracellular space"/>
    <property type="evidence" value="ECO:0007669"/>
    <property type="project" value="TreeGrafter"/>
</dbReference>
<dbReference type="InterPro" id="IPR008160">
    <property type="entry name" value="Collagen"/>
</dbReference>
<feature type="domain" description="C-type lectin" evidence="7">
    <location>
        <begin position="211"/>
        <end position="325"/>
    </location>
</feature>
<dbReference type="InterPro" id="IPR050149">
    <property type="entry name" value="Collagen_superfamily"/>
</dbReference>
<feature type="signal peptide" evidence="6">
    <location>
        <begin position="1"/>
        <end position="22"/>
    </location>
</feature>
<evidence type="ECO:0000313" key="8">
    <source>
        <dbReference type="EMBL" id="CAH2321370.1"/>
    </source>
</evidence>
<dbReference type="PROSITE" id="PS00615">
    <property type="entry name" value="C_TYPE_LECTIN_1"/>
    <property type="match status" value="1"/>
</dbReference>
<feature type="region of interest" description="Disordered" evidence="5">
    <location>
        <begin position="36"/>
        <end position="126"/>
    </location>
</feature>
<protein>
    <recommendedName>
        <fullName evidence="7">C-type lectin domain-containing protein</fullName>
    </recommendedName>
</protein>
<dbReference type="SUPFAM" id="SSF56436">
    <property type="entry name" value="C-type lectin-like"/>
    <property type="match status" value="1"/>
</dbReference>
<dbReference type="Gene3D" id="3.10.100.10">
    <property type="entry name" value="Mannose-Binding Protein A, subunit A"/>
    <property type="match status" value="1"/>
</dbReference>
<dbReference type="PANTHER" id="PTHR24023">
    <property type="entry name" value="COLLAGEN ALPHA"/>
    <property type="match status" value="1"/>
</dbReference>
<dbReference type="Pfam" id="PF00059">
    <property type="entry name" value="Lectin_C"/>
    <property type="match status" value="1"/>
</dbReference>
<feature type="chain" id="PRO_5041985717" description="C-type lectin domain-containing protein" evidence="6">
    <location>
        <begin position="23"/>
        <end position="328"/>
    </location>
</feature>
<feature type="coiled-coil region" evidence="4">
    <location>
        <begin position="174"/>
        <end position="201"/>
    </location>
</feature>
<dbReference type="GO" id="GO:0030198">
    <property type="term" value="P:extracellular matrix organization"/>
    <property type="evidence" value="ECO:0007669"/>
    <property type="project" value="TreeGrafter"/>
</dbReference>
<feature type="compositionally biased region" description="Basic and acidic residues" evidence="5">
    <location>
        <begin position="40"/>
        <end position="50"/>
    </location>
</feature>
<keyword evidence="3" id="KW-1015">Disulfide bond</keyword>
<evidence type="ECO:0000256" key="1">
    <source>
        <dbReference type="ARBA" id="ARBA00022837"/>
    </source>
</evidence>
<dbReference type="SMART" id="SM00034">
    <property type="entry name" value="CLECT"/>
    <property type="match status" value="1"/>
</dbReference>
<proteinExistence type="predicted"/>
<keyword evidence="6" id="KW-0732">Signal</keyword>
<keyword evidence="1" id="KW-0106">Calcium</keyword>
<evidence type="ECO:0000256" key="6">
    <source>
        <dbReference type="SAM" id="SignalP"/>
    </source>
</evidence>
<dbReference type="GO" id="GO:0005594">
    <property type="term" value="C:collagen type IX trimer"/>
    <property type="evidence" value="ECO:0007669"/>
    <property type="project" value="TreeGrafter"/>
</dbReference>
<dbReference type="EMBL" id="OW240922">
    <property type="protein sequence ID" value="CAH2321370.1"/>
    <property type="molecule type" value="Genomic_DNA"/>
</dbReference>
<evidence type="ECO:0000256" key="5">
    <source>
        <dbReference type="SAM" id="MobiDB-lite"/>
    </source>
</evidence>
<sequence length="328" mass="33779">MFPFFRFFTYWIVLQLSYPVVSENPSICQVVQGVPGLNGRDGRDGEKGLKGDPGLPGQTGAQGLRGPIGPPGKVGPQGQKGNQGDKGINGIQGIKGEKGSSGAAGIQGAKGASGVPGIPGSAGAKGEKGDIGLKGATGAVGLQGAKGAQGASGPPGTSGAQGTPGAKGEKGSPDASMAINLTNLEKKIAALENKLASLQKVCYFEAGVVKSGNKIYVSNRKEGDFATAKASCEQLQGTLPSPQNSNENSAIFQIAKSFNKRVFLGITDIKVENNFVYLNGNKIGYKNWFSKQPDGGKNENCAEMIAESGLWNDRACNAKNIIVCEFNS</sequence>
<evidence type="ECO:0000256" key="2">
    <source>
        <dbReference type="ARBA" id="ARBA00023119"/>
    </source>
</evidence>
<dbReference type="InterPro" id="IPR016187">
    <property type="entry name" value="CTDL_fold"/>
</dbReference>
<dbReference type="InterPro" id="IPR016186">
    <property type="entry name" value="C-type_lectin-like/link_sf"/>
</dbReference>
<evidence type="ECO:0000256" key="4">
    <source>
        <dbReference type="SAM" id="Coils"/>
    </source>
</evidence>
<keyword evidence="9" id="KW-1185">Reference proteome</keyword>
<dbReference type="GO" id="GO:0030020">
    <property type="term" value="F:extracellular matrix structural constituent conferring tensile strength"/>
    <property type="evidence" value="ECO:0007669"/>
    <property type="project" value="TreeGrafter"/>
</dbReference>
<dbReference type="InterPro" id="IPR018378">
    <property type="entry name" value="C-type_lectin_CS"/>
</dbReference>
<dbReference type="AlphaFoldDB" id="A0AAD1WN96"/>
<dbReference type="PROSITE" id="PS50041">
    <property type="entry name" value="C_TYPE_LECTIN_2"/>
    <property type="match status" value="1"/>
</dbReference>
<evidence type="ECO:0000259" key="7">
    <source>
        <dbReference type="PROSITE" id="PS50041"/>
    </source>
</evidence>
<dbReference type="Pfam" id="PF01391">
    <property type="entry name" value="Collagen"/>
    <property type="match status" value="2"/>
</dbReference>
<keyword evidence="2" id="KW-0176">Collagen</keyword>
<name>A0AAD1WN96_PELCU</name>
<evidence type="ECO:0000313" key="9">
    <source>
        <dbReference type="Proteomes" id="UP001295444"/>
    </source>
</evidence>
<feature type="region of interest" description="Disordered" evidence="5">
    <location>
        <begin position="144"/>
        <end position="174"/>
    </location>
</feature>
<organism evidence="8 9">
    <name type="scientific">Pelobates cultripes</name>
    <name type="common">Western spadefoot toad</name>
    <dbReference type="NCBI Taxonomy" id="61616"/>
    <lineage>
        <taxon>Eukaryota</taxon>
        <taxon>Metazoa</taxon>
        <taxon>Chordata</taxon>
        <taxon>Craniata</taxon>
        <taxon>Vertebrata</taxon>
        <taxon>Euteleostomi</taxon>
        <taxon>Amphibia</taxon>
        <taxon>Batrachia</taxon>
        <taxon>Anura</taxon>
        <taxon>Pelobatoidea</taxon>
        <taxon>Pelobatidae</taxon>
        <taxon>Pelobates</taxon>
    </lineage>
</organism>
<dbReference type="InterPro" id="IPR001304">
    <property type="entry name" value="C-type_lectin-like"/>
</dbReference>
<accession>A0AAD1WN96</accession>
<dbReference type="PANTHER" id="PTHR24023:SF372">
    <property type="entry name" value="COLLAGEN ALPHA-1(XVI) CHAIN"/>
    <property type="match status" value="1"/>
</dbReference>
<reference evidence="8" key="1">
    <citation type="submission" date="2022-03" db="EMBL/GenBank/DDBJ databases">
        <authorList>
            <person name="Alioto T."/>
            <person name="Alioto T."/>
            <person name="Gomez Garrido J."/>
        </authorList>
    </citation>
    <scope>NUCLEOTIDE SEQUENCE</scope>
</reference>
<evidence type="ECO:0000256" key="3">
    <source>
        <dbReference type="ARBA" id="ARBA00023157"/>
    </source>
</evidence>